<name>A0A9D7XUG3_9BACT</name>
<organism evidence="1 2">
    <name type="scientific">Candidatus Opimibacter skivensis</name>
    <dbReference type="NCBI Taxonomy" id="2982028"/>
    <lineage>
        <taxon>Bacteria</taxon>
        <taxon>Pseudomonadati</taxon>
        <taxon>Bacteroidota</taxon>
        <taxon>Saprospiria</taxon>
        <taxon>Saprospirales</taxon>
        <taxon>Saprospiraceae</taxon>
        <taxon>Candidatus Opimibacter</taxon>
    </lineage>
</organism>
<protein>
    <submittedName>
        <fullName evidence="1">Uncharacterized protein</fullName>
    </submittedName>
</protein>
<dbReference type="EMBL" id="JADKGY010000031">
    <property type="protein sequence ID" value="MBK9984793.1"/>
    <property type="molecule type" value="Genomic_DNA"/>
</dbReference>
<proteinExistence type="predicted"/>
<reference evidence="1 2" key="1">
    <citation type="submission" date="2020-10" db="EMBL/GenBank/DDBJ databases">
        <title>Connecting structure to function with the recovery of over 1000 high-quality activated sludge metagenome-assembled genomes encoding full-length rRNA genes using long-read sequencing.</title>
        <authorList>
            <person name="Singleton C.M."/>
            <person name="Petriglieri F."/>
            <person name="Kristensen J.M."/>
            <person name="Kirkegaard R.H."/>
            <person name="Michaelsen T.Y."/>
            <person name="Andersen M.H."/>
            <person name="Karst S.M."/>
            <person name="Dueholm M.S."/>
            <person name="Nielsen P.H."/>
            <person name="Albertsen M."/>
        </authorList>
    </citation>
    <scope>NUCLEOTIDE SEQUENCE [LARGE SCALE GENOMIC DNA]</scope>
    <source>
        <strain evidence="1">Ribe_18-Q3-R11-54_MAXAC.273</strain>
    </source>
</reference>
<comment type="caution">
    <text evidence="1">The sequence shown here is derived from an EMBL/GenBank/DDBJ whole genome shotgun (WGS) entry which is preliminary data.</text>
</comment>
<dbReference type="AlphaFoldDB" id="A0A9D7XUG3"/>
<dbReference type="Proteomes" id="UP000808337">
    <property type="component" value="Unassembled WGS sequence"/>
</dbReference>
<evidence type="ECO:0000313" key="1">
    <source>
        <dbReference type="EMBL" id="MBK9984793.1"/>
    </source>
</evidence>
<accession>A0A9D7XUG3</accession>
<gene>
    <name evidence="1" type="ORF">IPP15_20925</name>
</gene>
<sequence length="233" mass="27348">MQQLRLILPVINGLLKTYKIPRLICVFILATYSHIPVHSQTVDPVTSIRDLREGYLIVRMPASKPKIDTLQSMIARTSDNTSKLRLQRFLDEAREERDSLLADYTRAFRDYYHFSRTAYFFDYDGRDLRKASFYKMDGTPFSKDSIGNKPVFYLYFERTEESHIEALVIYNVEGLKVPTPFPNNFTRGGINFLFLKMSERKFPAWRVDRINKRLFKYWGENRGELGEGEGEGE</sequence>
<evidence type="ECO:0000313" key="2">
    <source>
        <dbReference type="Proteomes" id="UP000808337"/>
    </source>
</evidence>